<dbReference type="EMBL" id="KI690413">
    <property type="protein sequence ID" value="ETM56784.1"/>
    <property type="molecule type" value="Genomic_DNA"/>
</dbReference>
<organism evidence="1">
    <name type="scientific">Phytophthora nicotianae</name>
    <name type="common">Potato buckeye rot agent</name>
    <name type="synonym">Phytophthora parasitica</name>
    <dbReference type="NCBI Taxonomy" id="4792"/>
    <lineage>
        <taxon>Eukaryota</taxon>
        <taxon>Sar</taxon>
        <taxon>Stramenopiles</taxon>
        <taxon>Oomycota</taxon>
        <taxon>Peronosporomycetes</taxon>
        <taxon>Peronosporales</taxon>
        <taxon>Peronosporaceae</taxon>
        <taxon>Phytophthora</taxon>
    </lineage>
</organism>
<feature type="non-terminal residue" evidence="1">
    <location>
        <position position="1"/>
    </location>
</feature>
<proteinExistence type="predicted"/>
<protein>
    <submittedName>
        <fullName evidence="1">Uncharacterized protein</fullName>
    </submittedName>
</protein>
<gene>
    <name evidence="1" type="ORF">L914_00295</name>
</gene>
<evidence type="ECO:0000313" key="1">
    <source>
        <dbReference type="EMBL" id="ETM56784.1"/>
    </source>
</evidence>
<sequence>HELDANIVGFVHARVQEPDSTELPMRIDEMVVVSVLHVSSFLKKPEFMTHIA</sequence>
<dbReference type="AlphaFoldDB" id="W2P9Z8"/>
<dbReference type="Proteomes" id="UP000054532">
    <property type="component" value="Unassembled WGS sequence"/>
</dbReference>
<reference evidence="1" key="1">
    <citation type="submission" date="2013-11" db="EMBL/GenBank/DDBJ databases">
        <title>The Genome Sequence of Phytophthora parasitica IAC_01/95.</title>
        <authorList>
            <consortium name="The Broad Institute Genomics Platform"/>
            <person name="Russ C."/>
            <person name="Tyler B."/>
            <person name="Panabieres F."/>
            <person name="Shan W."/>
            <person name="Tripathy S."/>
            <person name="Grunwald N."/>
            <person name="Machado M."/>
            <person name="Johnson C.S."/>
            <person name="Arredondo F."/>
            <person name="Hong C."/>
            <person name="Coffey M."/>
            <person name="Young S.K."/>
            <person name="Zeng Q."/>
            <person name="Gargeya S."/>
            <person name="Fitzgerald M."/>
            <person name="Abouelleil A."/>
            <person name="Alvarado L."/>
            <person name="Chapman S.B."/>
            <person name="Gainer-Dewar J."/>
            <person name="Goldberg J."/>
            <person name="Griggs A."/>
            <person name="Gujja S."/>
            <person name="Hansen M."/>
            <person name="Howarth C."/>
            <person name="Imamovic A."/>
            <person name="Ireland A."/>
            <person name="Larimer J."/>
            <person name="McCowan C."/>
            <person name="Murphy C."/>
            <person name="Pearson M."/>
            <person name="Poon T.W."/>
            <person name="Priest M."/>
            <person name="Roberts A."/>
            <person name="Saif S."/>
            <person name="Shea T."/>
            <person name="Sykes S."/>
            <person name="Wortman J."/>
            <person name="Nusbaum C."/>
            <person name="Birren B."/>
        </authorList>
    </citation>
    <scope>NUCLEOTIDE SEQUENCE [LARGE SCALE GENOMIC DNA]</scope>
    <source>
        <strain evidence="1">IAC_01/95</strain>
    </source>
</reference>
<accession>W2P9Z8</accession>
<name>W2P9Z8_PHYNI</name>